<dbReference type="PANTHER" id="PTHR43080">
    <property type="entry name" value="CBS DOMAIN-CONTAINING PROTEIN CBSX3, MITOCHONDRIAL"/>
    <property type="match status" value="1"/>
</dbReference>
<sequence length="230" mass="24690">MRAKDLMSREVVTVSPETPVAALARLLADRGISAVPVVEPDGTAAGIVTEADLVRRITGTEERPRGWLSGLFGSAPADAARYAKAHGAKARDVMTVDLVSVDEEATAEEIARLMEERRIKRVLVLHDGRLSGIVSRADLLEAVFAPPETEAIGADDARIRRAVQAALREESWAKPYFLWPTVEKGVVTIHGFCGSPDVHRALRVLAEGIPGVRSAEMKVETPPPSLFGAG</sequence>
<dbReference type="Pfam" id="PF00571">
    <property type="entry name" value="CBS"/>
    <property type="match status" value="2"/>
</dbReference>
<dbReference type="PROSITE" id="PS51371">
    <property type="entry name" value="CBS"/>
    <property type="match status" value="2"/>
</dbReference>
<proteinExistence type="predicted"/>
<keyword evidence="5" id="KW-1185">Reference proteome</keyword>
<organism evidence="4 5">
    <name type="scientific">Belnapia rosea</name>
    <dbReference type="NCBI Taxonomy" id="938405"/>
    <lineage>
        <taxon>Bacteria</taxon>
        <taxon>Pseudomonadati</taxon>
        <taxon>Pseudomonadota</taxon>
        <taxon>Alphaproteobacteria</taxon>
        <taxon>Acetobacterales</taxon>
        <taxon>Roseomonadaceae</taxon>
        <taxon>Belnapia</taxon>
    </lineage>
</organism>
<dbReference type="SUPFAM" id="SSF54631">
    <property type="entry name" value="CBS-domain pair"/>
    <property type="match status" value="1"/>
</dbReference>
<dbReference type="OrthoDB" id="9783590at2"/>
<evidence type="ECO:0000259" key="3">
    <source>
        <dbReference type="PROSITE" id="PS51371"/>
    </source>
</evidence>
<dbReference type="SMART" id="SM00116">
    <property type="entry name" value="CBS"/>
    <property type="match status" value="2"/>
</dbReference>
<evidence type="ECO:0000256" key="2">
    <source>
        <dbReference type="PROSITE-ProRule" id="PRU00703"/>
    </source>
</evidence>
<dbReference type="EMBL" id="FMZX01000005">
    <property type="protein sequence ID" value="SDD21725.1"/>
    <property type="molecule type" value="Genomic_DNA"/>
</dbReference>
<dbReference type="AlphaFoldDB" id="A0A1G6T042"/>
<protein>
    <submittedName>
        <fullName evidence="4">BON domain-containing protein</fullName>
    </submittedName>
</protein>
<dbReference type="PANTHER" id="PTHR43080:SF26">
    <property type="entry name" value="REGULATORY PROTEIN"/>
    <property type="match status" value="1"/>
</dbReference>
<dbReference type="InterPro" id="IPR000644">
    <property type="entry name" value="CBS_dom"/>
</dbReference>
<dbReference type="InterPro" id="IPR046342">
    <property type="entry name" value="CBS_dom_sf"/>
</dbReference>
<keyword evidence="1 2" id="KW-0129">CBS domain</keyword>
<evidence type="ECO:0000313" key="5">
    <source>
        <dbReference type="Proteomes" id="UP000198925"/>
    </source>
</evidence>
<dbReference type="PIRSF" id="PIRSF036990">
    <property type="entry name" value="UCP036990_CBS_BON"/>
    <property type="match status" value="1"/>
</dbReference>
<reference evidence="4 5" key="1">
    <citation type="submission" date="2016-10" db="EMBL/GenBank/DDBJ databases">
        <authorList>
            <person name="de Groot N.N."/>
        </authorList>
    </citation>
    <scope>NUCLEOTIDE SEQUENCE [LARGE SCALE GENOMIC DNA]</scope>
    <source>
        <strain evidence="4 5">CPCC 100156</strain>
    </source>
</reference>
<dbReference type="InterPro" id="IPR051257">
    <property type="entry name" value="Diverse_CBS-Domain"/>
</dbReference>
<evidence type="ECO:0000313" key="4">
    <source>
        <dbReference type="EMBL" id="SDD21725.1"/>
    </source>
</evidence>
<dbReference type="InterPro" id="IPR007055">
    <property type="entry name" value="BON_dom"/>
</dbReference>
<dbReference type="CDD" id="cd04586">
    <property type="entry name" value="CBS_pair_BON_assoc"/>
    <property type="match status" value="1"/>
</dbReference>
<gene>
    <name evidence="4" type="ORF">SAMN04487779_1005209</name>
</gene>
<dbReference type="Proteomes" id="UP000198925">
    <property type="component" value="Unassembled WGS sequence"/>
</dbReference>
<dbReference type="InterPro" id="IPR017080">
    <property type="entry name" value="UCP036990_CBS_BON"/>
</dbReference>
<feature type="domain" description="CBS" evidence="3">
    <location>
        <begin position="7"/>
        <end position="65"/>
    </location>
</feature>
<dbReference type="Gene3D" id="3.10.580.10">
    <property type="entry name" value="CBS-domain"/>
    <property type="match status" value="1"/>
</dbReference>
<dbReference type="Pfam" id="PF04972">
    <property type="entry name" value="BON"/>
    <property type="match status" value="1"/>
</dbReference>
<feature type="domain" description="CBS" evidence="3">
    <location>
        <begin position="94"/>
        <end position="150"/>
    </location>
</feature>
<accession>A0A1G6T042</accession>
<name>A0A1G6T042_9PROT</name>
<dbReference type="STRING" id="938405.SAMN02927895_02361"/>
<evidence type="ECO:0000256" key="1">
    <source>
        <dbReference type="ARBA" id="ARBA00023122"/>
    </source>
</evidence>